<reference evidence="2 3" key="1">
    <citation type="journal article" date="2019" name="Int. J. Syst. Evol. Microbiol.">
        <title>The Global Catalogue of Microorganisms (GCM) 10K type strain sequencing project: providing services to taxonomists for standard genome sequencing and annotation.</title>
        <authorList>
            <consortium name="The Broad Institute Genomics Platform"/>
            <consortium name="The Broad Institute Genome Sequencing Center for Infectious Disease"/>
            <person name="Wu L."/>
            <person name="Ma J."/>
        </authorList>
    </citation>
    <scope>NUCLEOTIDE SEQUENCE [LARGE SCALE GENOMIC DNA]</scope>
    <source>
        <strain evidence="2 3">JCM 16227</strain>
    </source>
</reference>
<comment type="caution">
    <text evidence="2">The sequence shown here is derived from an EMBL/GenBank/DDBJ whole genome shotgun (WGS) entry which is preliminary data.</text>
</comment>
<dbReference type="EMBL" id="BAAARB010000004">
    <property type="protein sequence ID" value="GAA2373131.1"/>
    <property type="molecule type" value="Genomic_DNA"/>
</dbReference>
<evidence type="ECO:0000313" key="3">
    <source>
        <dbReference type="Proteomes" id="UP001501170"/>
    </source>
</evidence>
<feature type="compositionally biased region" description="Low complexity" evidence="1">
    <location>
        <begin position="284"/>
        <end position="297"/>
    </location>
</feature>
<feature type="region of interest" description="Disordered" evidence="1">
    <location>
        <begin position="371"/>
        <end position="403"/>
    </location>
</feature>
<evidence type="ECO:0000313" key="2">
    <source>
        <dbReference type="EMBL" id="GAA2373131.1"/>
    </source>
</evidence>
<organism evidence="2 3">
    <name type="scientific">Gordonia cholesterolivorans</name>
    <dbReference type="NCBI Taxonomy" id="559625"/>
    <lineage>
        <taxon>Bacteria</taxon>
        <taxon>Bacillati</taxon>
        <taxon>Actinomycetota</taxon>
        <taxon>Actinomycetes</taxon>
        <taxon>Mycobacteriales</taxon>
        <taxon>Gordoniaceae</taxon>
        <taxon>Gordonia</taxon>
    </lineage>
</organism>
<proteinExistence type="predicted"/>
<feature type="compositionally biased region" description="Low complexity" evidence="1">
    <location>
        <begin position="207"/>
        <end position="239"/>
    </location>
</feature>
<gene>
    <name evidence="2" type="ORF">GCM10009855_10450</name>
</gene>
<evidence type="ECO:0000256" key="1">
    <source>
        <dbReference type="SAM" id="MobiDB-lite"/>
    </source>
</evidence>
<accession>A0ABN3H9C5</accession>
<name>A0ABN3H9C5_9ACTN</name>
<keyword evidence="3" id="KW-1185">Reference proteome</keyword>
<sequence length="403" mass="38230">MAAEELLARLDSMDPGAAAADAAEIARIVDAARAIGERMAAVFGTGSLVGAAADGGARAGVDLAERITSTSDRLASGRSSLASASGVLAGAVAYRPRIVALSVVGTTQPAVLSALLGVGTELAGVYNAPMDSSARGLLSGGPDASPASHGAPAAADTADRAAVPAVAGPMAADVPSGDGPPVGDGPVAAAPDQGAGAAPAAGPPRPGVAADAGPKQSSAGPGPSPGAAPAAARGPTGPSAGDGGTGPPGSTARPGPSRHTSSARSAELSAAPGVLATVPPPVRAAPSVPAAPRSVVSETTSPASRAASVPAGRPATAGNASASRPGGGPYGAAPSARRSEDEDGHRPADYLRSATEGILVLGPQPLVAPAVIGDLEEGVPEAGPGTDVQPPGDDDDQELDLTL</sequence>
<feature type="compositionally biased region" description="Acidic residues" evidence="1">
    <location>
        <begin position="392"/>
        <end position="403"/>
    </location>
</feature>
<feature type="region of interest" description="Disordered" evidence="1">
    <location>
        <begin position="137"/>
        <end position="351"/>
    </location>
</feature>
<protein>
    <submittedName>
        <fullName evidence="2">Uncharacterized protein</fullName>
    </submittedName>
</protein>
<feature type="compositionally biased region" description="Low complexity" evidence="1">
    <location>
        <begin position="140"/>
        <end position="200"/>
    </location>
</feature>
<feature type="compositionally biased region" description="Basic and acidic residues" evidence="1">
    <location>
        <begin position="337"/>
        <end position="349"/>
    </location>
</feature>
<dbReference type="Proteomes" id="UP001501170">
    <property type="component" value="Unassembled WGS sequence"/>
</dbReference>